<comment type="subunit">
    <text evidence="7">Component of the dolichol-phosphate mannose (DPM) synthase complex.</text>
</comment>
<keyword evidence="4 7" id="KW-0256">Endoplasmic reticulum</keyword>
<gene>
    <name evidence="8" type="ORF">LSH36_188g10003</name>
</gene>
<keyword evidence="3 7" id="KW-0812">Transmembrane</keyword>
<comment type="subcellular location">
    <subcellularLocation>
        <location evidence="1 7">Endoplasmic reticulum membrane</location>
        <topology evidence="1 7">Multi-pass membrane protein</topology>
    </subcellularLocation>
</comment>
<evidence type="ECO:0000313" key="9">
    <source>
        <dbReference type="Proteomes" id="UP001208570"/>
    </source>
</evidence>
<evidence type="ECO:0000256" key="6">
    <source>
        <dbReference type="ARBA" id="ARBA00023136"/>
    </source>
</evidence>
<dbReference type="PANTHER" id="PTHR16433:SF0">
    <property type="entry name" value="DOLICHOL-PHOSPHATE MANNOSYLTRANSFERASE SUBUNIT 3"/>
    <property type="match status" value="1"/>
</dbReference>
<dbReference type="Pfam" id="PF08285">
    <property type="entry name" value="DPM3"/>
    <property type="match status" value="1"/>
</dbReference>
<dbReference type="PANTHER" id="PTHR16433">
    <property type="entry name" value="DOLICHOL-PHOSPHATE MANNOSYLTRANSFERASE SUBUNIT 3"/>
    <property type="match status" value="1"/>
</dbReference>
<evidence type="ECO:0000256" key="4">
    <source>
        <dbReference type="ARBA" id="ARBA00022824"/>
    </source>
</evidence>
<dbReference type="GO" id="GO:0005789">
    <property type="term" value="C:endoplasmic reticulum membrane"/>
    <property type="evidence" value="ECO:0007669"/>
    <property type="project" value="UniProtKB-SubCell"/>
</dbReference>
<evidence type="ECO:0000313" key="8">
    <source>
        <dbReference type="EMBL" id="KAK2157630.1"/>
    </source>
</evidence>
<accession>A0AAD9N5L6</accession>
<feature type="transmembrane region" description="Helical" evidence="7">
    <location>
        <begin position="41"/>
        <end position="59"/>
    </location>
</feature>
<name>A0AAD9N5L6_9ANNE</name>
<comment type="function">
    <text evidence="7">Stabilizer subunit of the dolichol-phosphate mannose (DPM) synthase complex; tethers catalytic subunit to the ER.</text>
</comment>
<evidence type="ECO:0000256" key="7">
    <source>
        <dbReference type="RuleBase" id="RU365085"/>
    </source>
</evidence>
<dbReference type="InterPro" id="IPR013174">
    <property type="entry name" value="DPM3"/>
</dbReference>
<keyword evidence="6 7" id="KW-0472">Membrane</keyword>
<reference evidence="8" key="1">
    <citation type="journal article" date="2023" name="Mol. Biol. Evol.">
        <title>Third-Generation Sequencing Reveals the Adaptive Role of the Epigenome in Three Deep-Sea Polychaetes.</title>
        <authorList>
            <person name="Perez M."/>
            <person name="Aroh O."/>
            <person name="Sun Y."/>
            <person name="Lan Y."/>
            <person name="Juniper S.K."/>
            <person name="Young C.R."/>
            <person name="Angers B."/>
            <person name="Qian P.Y."/>
        </authorList>
    </citation>
    <scope>NUCLEOTIDE SEQUENCE</scope>
    <source>
        <strain evidence="8">P08H-3</strain>
    </source>
</reference>
<evidence type="ECO:0000256" key="5">
    <source>
        <dbReference type="ARBA" id="ARBA00022989"/>
    </source>
</evidence>
<dbReference type="GO" id="GO:0033185">
    <property type="term" value="C:dolichol-phosphate-mannose synthase complex"/>
    <property type="evidence" value="ECO:0007669"/>
    <property type="project" value="TreeGrafter"/>
</dbReference>
<sequence length="93" mass="10640">MTKLLQWLTVLFLFLAVWLGLVTNHIPVVFSDAAKEVVYFLPIYLLMAFACYSLAVIGYRVTTFNDCVQAADELKQEIKEAKKDLTRKGFVFT</sequence>
<keyword evidence="9" id="KW-1185">Reference proteome</keyword>
<dbReference type="Proteomes" id="UP001208570">
    <property type="component" value="Unassembled WGS sequence"/>
</dbReference>
<comment type="similarity">
    <text evidence="2 7">Belongs to the DPM3 family.</text>
</comment>
<proteinExistence type="inferred from homology"/>
<evidence type="ECO:0000256" key="1">
    <source>
        <dbReference type="ARBA" id="ARBA00004477"/>
    </source>
</evidence>
<protein>
    <recommendedName>
        <fullName evidence="7">Dolichol-phosphate mannosyltransferase subunit 3</fullName>
    </recommendedName>
</protein>
<dbReference type="EMBL" id="JAODUP010000188">
    <property type="protein sequence ID" value="KAK2157630.1"/>
    <property type="molecule type" value="Genomic_DNA"/>
</dbReference>
<keyword evidence="5 7" id="KW-1133">Transmembrane helix</keyword>
<evidence type="ECO:0000256" key="3">
    <source>
        <dbReference type="ARBA" id="ARBA00022692"/>
    </source>
</evidence>
<dbReference type="GO" id="GO:0006506">
    <property type="term" value="P:GPI anchor biosynthetic process"/>
    <property type="evidence" value="ECO:0007669"/>
    <property type="project" value="TreeGrafter"/>
</dbReference>
<comment type="pathway">
    <text evidence="7">Protein modification; protein glycosylation.</text>
</comment>
<organism evidence="8 9">
    <name type="scientific">Paralvinella palmiformis</name>
    <dbReference type="NCBI Taxonomy" id="53620"/>
    <lineage>
        <taxon>Eukaryota</taxon>
        <taxon>Metazoa</taxon>
        <taxon>Spiralia</taxon>
        <taxon>Lophotrochozoa</taxon>
        <taxon>Annelida</taxon>
        <taxon>Polychaeta</taxon>
        <taxon>Sedentaria</taxon>
        <taxon>Canalipalpata</taxon>
        <taxon>Terebellida</taxon>
        <taxon>Terebelliformia</taxon>
        <taxon>Alvinellidae</taxon>
        <taxon>Paralvinella</taxon>
    </lineage>
</organism>
<comment type="caution">
    <text evidence="8">The sequence shown here is derived from an EMBL/GenBank/DDBJ whole genome shotgun (WGS) entry which is preliminary data.</text>
</comment>
<dbReference type="AlphaFoldDB" id="A0AAD9N5L6"/>
<evidence type="ECO:0000256" key="2">
    <source>
        <dbReference type="ARBA" id="ARBA00010430"/>
    </source>
</evidence>
<comment type="caution">
    <text evidence="7">Lacks conserved residue(s) required for the propagation of feature annotation.</text>
</comment>